<dbReference type="PANTHER" id="PTHR28055:SF1">
    <property type="entry name" value="ALTERED INHERITANCE OF MITOCHONDRIA PROTEIN 41, MITOCHONDRIAL"/>
    <property type="match status" value="1"/>
</dbReference>
<dbReference type="Gene3D" id="1.10.1510.10">
    <property type="entry name" value="Uncharacterised protein YqeY/AIM41 PF09424, N-terminal domain"/>
    <property type="match status" value="1"/>
</dbReference>
<dbReference type="Gene3D" id="1.10.10.410">
    <property type="match status" value="1"/>
</dbReference>
<protein>
    <recommendedName>
        <fullName evidence="2">GatB/YqeY domain-containing protein</fullName>
    </recommendedName>
</protein>
<accession>A0A645CN69</accession>
<name>A0A645CN69_9ZZZZ</name>
<sequence>MSDLAGKIQSDLVAAMKNKDELKLSVLRMLKSAMQLAQVEKGKENALTDDDVLVLVRRLIKQRVEAAEMYKSGGAADRAERELAEAQVLEIYQPAQLSDEDILKIVAKVAEETGAAGPKDMGKMMGKTMAAVKGQADGNRVKSAVQHYLNQLVQ</sequence>
<proteinExistence type="predicted"/>
<evidence type="ECO:0008006" key="2">
    <source>
        <dbReference type="Google" id="ProtNLM"/>
    </source>
</evidence>
<dbReference type="EMBL" id="VSSQ01028566">
    <property type="protein sequence ID" value="MPM78324.1"/>
    <property type="molecule type" value="Genomic_DNA"/>
</dbReference>
<dbReference type="PANTHER" id="PTHR28055">
    <property type="entry name" value="ALTERED INHERITANCE OF MITOCHONDRIA PROTEIN 41, MITOCHONDRIAL"/>
    <property type="match status" value="1"/>
</dbReference>
<reference evidence="1" key="1">
    <citation type="submission" date="2019-08" db="EMBL/GenBank/DDBJ databases">
        <authorList>
            <person name="Kucharzyk K."/>
            <person name="Murdoch R.W."/>
            <person name="Higgins S."/>
            <person name="Loffler F."/>
        </authorList>
    </citation>
    <scope>NUCLEOTIDE SEQUENCE</scope>
</reference>
<dbReference type="AlphaFoldDB" id="A0A645CN69"/>
<dbReference type="InterPro" id="IPR019004">
    <property type="entry name" value="YqeY/Aim41"/>
</dbReference>
<dbReference type="InterPro" id="IPR023168">
    <property type="entry name" value="GatB_Yqey_C_2"/>
</dbReference>
<dbReference type="GO" id="GO:0016884">
    <property type="term" value="F:carbon-nitrogen ligase activity, with glutamine as amido-N-donor"/>
    <property type="evidence" value="ECO:0007669"/>
    <property type="project" value="InterPro"/>
</dbReference>
<evidence type="ECO:0000313" key="1">
    <source>
        <dbReference type="EMBL" id="MPM78324.1"/>
    </source>
</evidence>
<dbReference type="Pfam" id="PF09424">
    <property type="entry name" value="YqeY"/>
    <property type="match status" value="1"/>
</dbReference>
<gene>
    <name evidence="1" type="primary">yqeY_28</name>
    <name evidence="1" type="ORF">SDC9_125335</name>
</gene>
<dbReference type="InterPro" id="IPR003789">
    <property type="entry name" value="Asn/Gln_tRNA_amidoTrase-B-like"/>
</dbReference>
<comment type="caution">
    <text evidence="1">The sequence shown here is derived from an EMBL/GenBank/DDBJ whole genome shotgun (WGS) entry which is preliminary data.</text>
</comment>
<dbReference type="SUPFAM" id="SSF89095">
    <property type="entry name" value="GatB/YqeY motif"/>
    <property type="match status" value="1"/>
</dbReference>
<organism evidence="1">
    <name type="scientific">bioreactor metagenome</name>
    <dbReference type="NCBI Taxonomy" id="1076179"/>
    <lineage>
        <taxon>unclassified sequences</taxon>
        <taxon>metagenomes</taxon>
        <taxon>ecological metagenomes</taxon>
    </lineage>
</organism>
<dbReference type="InterPro" id="IPR042184">
    <property type="entry name" value="YqeY/Aim41_N"/>
</dbReference>